<dbReference type="EMBL" id="HBKQ01054610">
    <property type="protein sequence ID" value="CAE2280719.1"/>
    <property type="molecule type" value="Transcribed_RNA"/>
</dbReference>
<reference evidence="3" key="1">
    <citation type="submission" date="2021-01" db="EMBL/GenBank/DDBJ databases">
        <authorList>
            <person name="Corre E."/>
            <person name="Pelletier E."/>
            <person name="Niang G."/>
            <person name="Scheremetjew M."/>
            <person name="Finn R."/>
            <person name="Kale V."/>
            <person name="Holt S."/>
            <person name="Cochrane G."/>
            <person name="Meng A."/>
            <person name="Brown T."/>
            <person name="Cohen L."/>
        </authorList>
    </citation>
    <scope>NUCLEOTIDE SEQUENCE</scope>
    <source>
        <strain evidence="3">Isolate 1302-5</strain>
    </source>
</reference>
<dbReference type="AlphaFoldDB" id="A0A7S4K140"/>
<dbReference type="Gene3D" id="1.25.40.10">
    <property type="entry name" value="Tetratricopeptide repeat domain"/>
    <property type="match status" value="1"/>
</dbReference>
<keyword evidence="1" id="KW-0677">Repeat</keyword>
<protein>
    <recommendedName>
        <fullName evidence="4">Kinesin light chain</fullName>
    </recommendedName>
</protein>
<keyword evidence="2" id="KW-0802">TPR repeat</keyword>
<evidence type="ECO:0000313" key="3">
    <source>
        <dbReference type="EMBL" id="CAE2280719.1"/>
    </source>
</evidence>
<accession>A0A7S4K140</accession>
<gene>
    <name evidence="3" type="ORF">OAUR00152_LOCUS37472</name>
</gene>
<dbReference type="Pfam" id="PF13424">
    <property type="entry name" value="TPR_12"/>
    <property type="match status" value="2"/>
</dbReference>
<proteinExistence type="predicted"/>
<evidence type="ECO:0000256" key="1">
    <source>
        <dbReference type="ARBA" id="ARBA00022737"/>
    </source>
</evidence>
<organism evidence="3">
    <name type="scientific">Odontella aurita</name>
    <dbReference type="NCBI Taxonomy" id="265563"/>
    <lineage>
        <taxon>Eukaryota</taxon>
        <taxon>Sar</taxon>
        <taxon>Stramenopiles</taxon>
        <taxon>Ochrophyta</taxon>
        <taxon>Bacillariophyta</taxon>
        <taxon>Mediophyceae</taxon>
        <taxon>Biddulphiophycidae</taxon>
        <taxon>Eupodiscales</taxon>
        <taxon>Odontellaceae</taxon>
        <taxon>Odontella</taxon>
    </lineage>
</organism>
<dbReference type="InterPro" id="IPR011990">
    <property type="entry name" value="TPR-like_helical_dom_sf"/>
</dbReference>
<dbReference type="InterPro" id="IPR019734">
    <property type="entry name" value="TPR_rpt"/>
</dbReference>
<sequence>MSNIATVHAEQSEWRYAISRYNEALEIQMEQFGEDDQEVANTLTNLGTMNFRFGNLPLALKSYKQAWRMRQNIFGSAHIHVSDALLNVALVHEHMGNIARAESCYANALRAAKNSVGDQHLKVALLKNSLANICLHTGKEELALKFFSDVWTIYKINGLDDEHDLVKIVSRNIADIRFKNQDDLAGVLTAFYDVLRFFSQMRASAFSLDDPGVDTFLKNVGQANANFTMAVC</sequence>
<evidence type="ECO:0008006" key="4">
    <source>
        <dbReference type="Google" id="ProtNLM"/>
    </source>
</evidence>
<dbReference type="SMART" id="SM00028">
    <property type="entry name" value="TPR"/>
    <property type="match status" value="3"/>
</dbReference>
<name>A0A7S4K140_9STRA</name>
<dbReference type="PANTHER" id="PTHR45641:SF19">
    <property type="entry name" value="NEPHROCYSTIN-3"/>
    <property type="match status" value="1"/>
</dbReference>
<dbReference type="PANTHER" id="PTHR45641">
    <property type="entry name" value="TETRATRICOPEPTIDE REPEAT PROTEIN (AFU_ORTHOLOGUE AFUA_6G03870)"/>
    <property type="match status" value="1"/>
</dbReference>
<evidence type="ECO:0000256" key="2">
    <source>
        <dbReference type="ARBA" id="ARBA00022803"/>
    </source>
</evidence>
<dbReference type="SUPFAM" id="SSF48452">
    <property type="entry name" value="TPR-like"/>
    <property type="match status" value="1"/>
</dbReference>